<proteinExistence type="predicted"/>
<protein>
    <submittedName>
        <fullName evidence="1">DNA-binding transcription factor yap1</fullName>
    </submittedName>
</protein>
<organism evidence="1 2">
    <name type="scientific">Vermiconidia calcicola</name>
    <dbReference type="NCBI Taxonomy" id="1690605"/>
    <lineage>
        <taxon>Eukaryota</taxon>
        <taxon>Fungi</taxon>
        <taxon>Dikarya</taxon>
        <taxon>Ascomycota</taxon>
        <taxon>Pezizomycotina</taxon>
        <taxon>Dothideomycetes</taxon>
        <taxon>Dothideomycetidae</taxon>
        <taxon>Mycosphaerellales</taxon>
        <taxon>Extremaceae</taxon>
        <taxon>Vermiconidia</taxon>
    </lineage>
</organism>
<accession>A0ACC3NIH0</accession>
<sequence>MVLYPSANEVRQRKQQESRTDFTQSMTIQQGQGNKQADTFLSENQQDLLLAALNSQAGGRQSTVQASNSGPGNSNLSNPTQQQPIMDTLNNDGLFMSPQDAGFDSFGADYTPELDYLDGDSFDFENADLGGEMIGALPGEQHEKRKNSDVDDAGDEGNAKRQETQDGEKGAKKPGRKPLTSEPTTKRKAQNRAAQRAFRERKEQHLKDLETKNAQLTKAQEADKHENGLLKAQIDRLQVELKEYRKRISLNGGSGAKRSPTMPAYNDQTRSNSNPTANIGNGGNFQFDFPKFGALPGSQIFGNQSYSSNSSSNGHRGSATPPITQSPIHGSFSGPSTSQNTQSRSNSIGRSMSPKSANGSNHQSPSSIPNMNPAFTSYSTNNNMHGFASTLPQMSSTSSDLFGDLFSPSILKGAQVDNSGNYFANNSIQANGAANTTNGISDGDSTAGLNRVFQFNSNASNSDSASPSGSSASQWNANANSSSCGTSPEPSHDSPANKPKNADTFCDKINPANNPSTSSDFNNTNTSYQQGFNQFGNAGAGDYNIPSLDSFDPVLFGDYRDPNDTLLGGGDFTGGFFDEALNPAGFDMASPSNLFGILQSPQQSNASLGGAVNAPTPSRNLMAEMDKARDTGGDDDYGLPGSSSNMKKDSEGKLISCNNIWYVHLEPKSGPKKLIADIPRAYYRNQLQSNPDFQEGKFDLDNLCSELRAKARCSESGVMVGQEHVDAALRKLGKKDEQTGRVYDAPTGLMFEQASWDRVMQKMGGR</sequence>
<evidence type="ECO:0000313" key="1">
    <source>
        <dbReference type="EMBL" id="KAK3717442.1"/>
    </source>
</evidence>
<keyword evidence="1" id="KW-0238">DNA-binding</keyword>
<dbReference type="Proteomes" id="UP001281147">
    <property type="component" value="Unassembled WGS sequence"/>
</dbReference>
<dbReference type="EMBL" id="JAUTXU010000037">
    <property type="protein sequence ID" value="KAK3717442.1"/>
    <property type="molecule type" value="Genomic_DNA"/>
</dbReference>
<name>A0ACC3NIH0_9PEZI</name>
<keyword evidence="2" id="KW-1185">Reference proteome</keyword>
<comment type="caution">
    <text evidence="1">The sequence shown here is derived from an EMBL/GenBank/DDBJ whole genome shotgun (WGS) entry which is preliminary data.</text>
</comment>
<evidence type="ECO:0000313" key="2">
    <source>
        <dbReference type="Proteomes" id="UP001281147"/>
    </source>
</evidence>
<gene>
    <name evidence="1" type="primary">YAP1_1</name>
    <name evidence="1" type="ORF">LTR37_005832</name>
</gene>
<reference evidence="1" key="1">
    <citation type="submission" date="2023-07" db="EMBL/GenBank/DDBJ databases">
        <title>Black Yeasts Isolated from many extreme environments.</title>
        <authorList>
            <person name="Coleine C."/>
            <person name="Stajich J.E."/>
            <person name="Selbmann L."/>
        </authorList>
    </citation>
    <scope>NUCLEOTIDE SEQUENCE</scope>
    <source>
        <strain evidence="1">CCFEE 5714</strain>
    </source>
</reference>